<dbReference type="PROSITE" id="PS51385">
    <property type="entry name" value="YJEF_N"/>
    <property type="match status" value="1"/>
</dbReference>
<feature type="binding site" evidence="1">
    <location>
        <position position="147"/>
    </location>
    <ligand>
        <name>(6S)-NADPHX</name>
        <dbReference type="ChEBI" id="CHEBI:64076"/>
    </ligand>
</feature>
<comment type="caution">
    <text evidence="1">Lacks conserved residue(s) required for the propagation of feature annotation.</text>
</comment>
<comment type="cofactor">
    <cofactor evidence="1">
        <name>K(+)</name>
        <dbReference type="ChEBI" id="CHEBI:29103"/>
    </cofactor>
    <text evidence="1">Binds 1 potassium ion per subunit.</text>
</comment>
<keyword evidence="1" id="KW-0520">NAD</keyword>
<evidence type="ECO:0000259" key="2">
    <source>
        <dbReference type="PROSITE" id="PS51385"/>
    </source>
</evidence>
<feature type="binding site" evidence="1">
    <location>
        <position position="150"/>
    </location>
    <ligand>
        <name>K(+)</name>
        <dbReference type="ChEBI" id="CHEBI:29103"/>
    </ligand>
</feature>
<comment type="catalytic activity">
    <reaction evidence="1">
        <text>(6R)-NADPHX = (6S)-NADPHX</text>
        <dbReference type="Rhea" id="RHEA:32227"/>
        <dbReference type="ChEBI" id="CHEBI:64076"/>
        <dbReference type="ChEBI" id="CHEBI:64077"/>
        <dbReference type="EC" id="5.1.99.6"/>
    </reaction>
</comment>
<organism evidence="3 4">
    <name type="scientific">Henriciella mobilis</name>
    <dbReference type="NCBI Taxonomy" id="2305467"/>
    <lineage>
        <taxon>Bacteria</taxon>
        <taxon>Pseudomonadati</taxon>
        <taxon>Pseudomonadota</taxon>
        <taxon>Alphaproteobacteria</taxon>
        <taxon>Hyphomonadales</taxon>
        <taxon>Hyphomonadaceae</taxon>
        <taxon>Henriciella</taxon>
    </lineage>
</organism>
<protein>
    <recommendedName>
        <fullName evidence="1">NAD(P)H-hydrate epimerase</fullName>
        <ecNumber evidence="1">5.1.99.6</ecNumber>
    </recommendedName>
    <alternativeName>
        <fullName evidence="1">NAD(P)HX epimerase</fullName>
    </alternativeName>
</protein>
<keyword evidence="1" id="KW-0479">Metal-binding</keyword>
<dbReference type="Pfam" id="PF03853">
    <property type="entry name" value="YjeF_N"/>
    <property type="match status" value="1"/>
</dbReference>
<dbReference type="NCBIfam" id="TIGR00197">
    <property type="entry name" value="yjeF_nterm"/>
    <property type="match status" value="1"/>
</dbReference>
<reference evidence="3 4" key="1">
    <citation type="submission" date="2018-08" db="EMBL/GenBank/DDBJ databases">
        <title>Henriciella mobilis sp. nov., isolated from seawater.</title>
        <authorList>
            <person name="Cheng H."/>
            <person name="Wu Y.-H."/>
            <person name="Xu X.-W."/>
            <person name="Guo L.-L."/>
        </authorList>
    </citation>
    <scope>NUCLEOTIDE SEQUENCE [LARGE SCALE GENOMIC DNA]</scope>
    <source>
        <strain evidence="3 4">JN25</strain>
    </source>
</reference>
<sequence length="329" mass="33702">MSLPIITPQQMYAAEQRVFDAGTASFDVMRIAGEGVADHLHDSFPDGDVRVLCGPGGNGGDGFVAAARLRDLGRAVRVYSMKPVDALSGDPARAAALWGGAVGTLDEGLSGTASVTLDALFGGGLSRPLSGVAAALSRQGGPTVSVDVPSGLDGLSARPLGPCFRADLTVTFAALRPAHVLIPGRSLCGSVRVQAIGVPVDESVRTNGPDIWSGAGDKAGDSLAVRLLDGDGFRRDFKEIDRGAPNPIEAVRQAAAEAGSVLLVLGEDIVIAAPEGRCAVQPGIARTWTLDDVMAAVRKARAQGLPGFEAACAAIWQASRPDGVEHKPG</sequence>
<evidence type="ECO:0000256" key="1">
    <source>
        <dbReference type="HAMAP-Rule" id="MF_01966"/>
    </source>
</evidence>
<dbReference type="InterPro" id="IPR004443">
    <property type="entry name" value="YjeF_N_dom"/>
</dbReference>
<keyword evidence="1" id="KW-0630">Potassium</keyword>
<dbReference type="GO" id="GO:0046872">
    <property type="term" value="F:metal ion binding"/>
    <property type="evidence" value="ECO:0007669"/>
    <property type="project" value="UniProtKB-KW"/>
</dbReference>
<evidence type="ECO:0000313" key="4">
    <source>
        <dbReference type="Proteomes" id="UP000266385"/>
    </source>
</evidence>
<dbReference type="SUPFAM" id="SSF64153">
    <property type="entry name" value="YjeF N-terminal domain-like"/>
    <property type="match status" value="1"/>
</dbReference>
<evidence type="ECO:0000313" key="3">
    <source>
        <dbReference type="EMBL" id="RIJ28389.1"/>
    </source>
</evidence>
<keyword evidence="1" id="KW-0521">NADP</keyword>
<feature type="binding site" evidence="1">
    <location>
        <position position="118"/>
    </location>
    <ligand>
        <name>K(+)</name>
        <dbReference type="ChEBI" id="CHEBI:29103"/>
    </ligand>
</feature>
<dbReference type="AlphaFoldDB" id="A0A399RFK8"/>
<dbReference type="EC" id="5.1.99.6" evidence="1"/>
<name>A0A399RFK8_9PROT</name>
<dbReference type="HAMAP" id="MF_01966">
    <property type="entry name" value="NADHX_epimerase"/>
    <property type="match status" value="1"/>
</dbReference>
<keyword evidence="1 3" id="KW-0413">Isomerase</keyword>
<feature type="binding site" evidence="1">
    <location>
        <begin position="122"/>
        <end position="128"/>
    </location>
    <ligand>
        <name>(6S)-NADPHX</name>
        <dbReference type="ChEBI" id="CHEBI:64076"/>
    </ligand>
</feature>
<dbReference type="GO" id="GO:0052856">
    <property type="term" value="F:NAD(P)HX epimerase activity"/>
    <property type="evidence" value="ECO:0007669"/>
    <property type="project" value="UniProtKB-UniRule"/>
</dbReference>
<comment type="similarity">
    <text evidence="1">Belongs to the NnrE/AIBP family.</text>
</comment>
<dbReference type="Proteomes" id="UP000266385">
    <property type="component" value="Unassembled WGS sequence"/>
</dbReference>
<feature type="binding site" evidence="1">
    <location>
        <position position="58"/>
    </location>
    <ligand>
        <name>K(+)</name>
        <dbReference type="ChEBI" id="CHEBI:29103"/>
    </ligand>
</feature>
<accession>A0A399RFK8</accession>
<dbReference type="EMBL" id="QWFX01000013">
    <property type="protein sequence ID" value="RIJ28389.1"/>
    <property type="molecule type" value="Genomic_DNA"/>
</dbReference>
<comment type="caution">
    <text evidence="3">The sequence shown here is derived from an EMBL/GenBank/DDBJ whole genome shotgun (WGS) entry which is preliminary data.</text>
</comment>
<proteinExistence type="inferred from homology"/>
<feature type="binding site" evidence="1">
    <location>
        <begin position="57"/>
        <end position="61"/>
    </location>
    <ligand>
        <name>(6S)-NADPHX</name>
        <dbReference type="ChEBI" id="CHEBI:64076"/>
    </ligand>
</feature>
<comment type="function">
    <text evidence="1">Catalyzes the epimerization of the S- and R-forms of NAD(P)HX, a damaged form of NAD(P)H that is a result of enzymatic or heat-dependent hydration. This is a prerequisite for the S-specific NAD(P)H-hydrate dehydratase to allow the repair of both epimers of NAD(P)HX.</text>
</comment>
<keyword evidence="4" id="KW-1185">Reference proteome</keyword>
<dbReference type="OrthoDB" id="9806925at2"/>
<dbReference type="RefSeq" id="WP_119376925.1">
    <property type="nucleotide sequence ID" value="NZ_QWFX01000013.1"/>
</dbReference>
<feature type="domain" description="YjeF N-terminal" evidence="2">
    <location>
        <begin position="11"/>
        <end position="204"/>
    </location>
</feature>
<dbReference type="GO" id="GO:0000166">
    <property type="term" value="F:nucleotide binding"/>
    <property type="evidence" value="ECO:0007669"/>
    <property type="project" value="UniProtKB-KW"/>
</dbReference>
<dbReference type="InterPro" id="IPR036652">
    <property type="entry name" value="YjeF_N_dom_sf"/>
</dbReference>
<gene>
    <name evidence="1" type="primary">nnrE</name>
    <name evidence="3" type="ORF">D1223_13450</name>
</gene>
<keyword evidence="1" id="KW-0547">Nucleotide-binding</keyword>
<comment type="catalytic activity">
    <reaction evidence="1">
        <text>(6R)-NADHX = (6S)-NADHX</text>
        <dbReference type="Rhea" id="RHEA:32215"/>
        <dbReference type="ChEBI" id="CHEBI:64074"/>
        <dbReference type="ChEBI" id="CHEBI:64075"/>
        <dbReference type="EC" id="5.1.99.6"/>
    </reaction>
</comment>
<dbReference type="Gene3D" id="3.40.50.10260">
    <property type="entry name" value="YjeF N-terminal domain"/>
    <property type="match status" value="1"/>
</dbReference>